<dbReference type="KEGG" id="sper:EW093_00185"/>
<dbReference type="Proteomes" id="UP000323824">
    <property type="component" value="Chromosome"/>
</dbReference>
<dbReference type="PANTHER" id="PTHR30586">
    <property type="entry name" value="ELECTRON TRANSPORT COMPLEX PROTEIN RNFE"/>
    <property type="match status" value="1"/>
</dbReference>
<evidence type="ECO:0000256" key="5">
    <source>
        <dbReference type="ARBA" id="ARBA00022982"/>
    </source>
</evidence>
<dbReference type="RefSeq" id="WP_149566444.1">
    <property type="nucleotide sequence ID" value="NZ_CP035807.1"/>
</dbReference>
<keyword evidence="6 8" id="KW-1133">Transmembrane helix</keyword>
<evidence type="ECO:0000313" key="11">
    <source>
        <dbReference type="Proteomes" id="UP000323824"/>
    </source>
</evidence>
<evidence type="ECO:0000313" key="10">
    <source>
        <dbReference type="EMBL" id="QEN03184.1"/>
    </source>
</evidence>
<gene>
    <name evidence="8" type="primary">rnfE</name>
    <name evidence="10" type="ORF">EW093_00185</name>
</gene>
<dbReference type="EMBL" id="CP035807">
    <property type="protein sequence ID" value="QEN03184.1"/>
    <property type="molecule type" value="Genomic_DNA"/>
</dbReference>
<protein>
    <recommendedName>
        <fullName evidence="8">Ion-translocating oxidoreductase complex subunit E</fullName>
        <ecNumber evidence="8">7.-.-.-</ecNumber>
    </recommendedName>
    <alternativeName>
        <fullName evidence="8">Rnf electron transport complex subunit E</fullName>
    </alternativeName>
</protein>
<dbReference type="GO" id="GO:0022900">
    <property type="term" value="P:electron transport chain"/>
    <property type="evidence" value="ECO:0007669"/>
    <property type="project" value="UniProtKB-UniRule"/>
</dbReference>
<keyword evidence="4 8" id="KW-1278">Translocase</keyword>
<comment type="subunit">
    <text evidence="8">The complex is composed of six subunits: RnfA, RnfB, RnfC, RnfD, RnfE and RnfG.</text>
</comment>
<feature type="transmembrane region" description="Helical" evidence="8">
    <location>
        <begin position="127"/>
        <end position="148"/>
    </location>
</feature>
<dbReference type="AlphaFoldDB" id="A0A5C1Q950"/>
<evidence type="ECO:0000256" key="8">
    <source>
        <dbReference type="HAMAP-Rule" id="MF_00478"/>
    </source>
</evidence>
<dbReference type="NCBIfam" id="TIGR01948">
    <property type="entry name" value="rnfE"/>
    <property type="match status" value="1"/>
</dbReference>
<dbReference type="InterPro" id="IPR003667">
    <property type="entry name" value="NqrDE/RnfAE"/>
</dbReference>
<evidence type="ECO:0000256" key="9">
    <source>
        <dbReference type="SAM" id="Coils"/>
    </source>
</evidence>
<dbReference type="GO" id="GO:0012505">
    <property type="term" value="C:endomembrane system"/>
    <property type="evidence" value="ECO:0007669"/>
    <property type="project" value="UniProtKB-SubCell"/>
</dbReference>
<comment type="subcellular location">
    <subcellularLocation>
        <location evidence="8">Cell membrane</location>
        <topology evidence="8">Multi-pass membrane protein</topology>
    </subcellularLocation>
    <subcellularLocation>
        <location evidence="1">Endomembrane system</location>
        <topology evidence="1">Multi-pass membrane protein</topology>
    </subcellularLocation>
</comment>
<sequence>MKNYSADLYRGIVKENPTFVLFLGMCPTLALTNNLSNAIGMGVSVVVVLSITNTLISLIRKIIPGDIRIPVYITVIASVVTVLGMLMEAYLPALFESLGIYLPLIVVNCIILGRAEAFASTNGVMDSFMDGIASGLGFLLGLSTLAFFRELIGTGAVELLNFRIIDAAHAPVIFVQSSGAFLMFGFIAWMINTIKLKKEKEEKLKKALLIKEKMEKAKLAKEAKEKLEKESSDKVDKDE</sequence>
<keyword evidence="2 8" id="KW-0813">Transport</keyword>
<feature type="transmembrane region" description="Helical" evidence="8">
    <location>
        <begin position="71"/>
        <end position="92"/>
    </location>
</feature>
<evidence type="ECO:0000256" key="4">
    <source>
        <dbReference type="ARBA" id="ARBA00022967"/>
    </source>
</evidence>
<dbReference type="HAMAP" id="MF_00478">
    <property type="entry name" value="RsxE_RnfE"/>
    <property type="match status" value="1"/>
</dbReference>
<keyword evidence="9" id="KW-0175">Coiled coil</keyword>
<accession>A0A5C1Q950</accession>
<proteinExistence type="inferred from homology"/>
<keyword evidence="7 8" id="KW-0472">Membrane</keyword>
<dbReference type="InterPro" id="IPR010968">
    <property type="entry name" value="RnfE"/>
</dbReference>
<evidence type="ECO:0000256" key="3">
    <source>
        <dbReference type="ARBA" id="ARBA00022692"/>
    </source>
</evidence>
<dbReference type="PIRSF" id="PIRSF006102">
    <property type="entry name" value="NQR_DE"/>
    <property type="match status" value="1"/>
</dbReference>
<organism evidence="10 11">
    <name type="scientific">Thiospirochaeta perfilievii</name>
    <dbReference type="NCBI Taxonomy" id="252967"/>
    <lineage>
        <taxon>Bacteria</taxon>
        <taxon>Pseudomonadati</taxon>
        <taxon>Spirochaetota</taxon>
        <taxon>Spirochaetia</taxon>
        <taxon>Spirochaetales</taxon>
        <taxon>Spirochaetaceae</taxon>
        <taxon>Thiospirochaeta</taxon>
    </lineage>
</organism>
<keyword evidence="5 8" id="KW-0249">Electron transport</keyword>
<dbReference type="GO" id="GO:0005886">
    <property type="term" value="C:plasma membrane"/>
    <property type="evidence" value="ECO:0007669"/>
    <property type="project" value="UniProtKB-SubCell"/>
</dbReference>
<keyword evidence="8" id="KW-1003">Cell membrane</keyword>
<dbReference type="NCBIfam" id="NF009070">
    <property type="entry name" value="PRK12405.1"/>
    <property type="match status" value="1"/>
</dbReference>
<feature type="transmembrane region" description="Helical" evidence="8">
    <location>
        <begin position="38"/>
        <end position="59"/>
    </location>
</feature>
<feature type="coiled-coil region" evidence="9">
    <location>
        <begin position="197"/>
        <end position="230"/>
    </location>
</feature>
<feature type="transmembrane region" description="Helical" evidence="8">
    <location>
        <begin position="98"/>
        <end position="115"/>
    </location>
</feature>
<evidence type="ECO:0000256" key="1">
    <source>
        <dbReference type="ARBA" id="ARBA00004127"/>
    </source>
</evidence>
<dbReference type="EC" id="7.-.-.-" evidence="8"/>
<reference evidence="10 11" key="2">
    <citation type="submission" date="2019-09" db="EMBL/GenBank/DDBJ databases">
        <title>Complete Genome Sequence and Methylome Analysis of free living Spirochaetas.</title>
        <authorList>
            <person name="Leshcheva N."/>
            <person name="Mikheeva N."/>
        </authorList>
    </citation>
    <scope>NUCLEOTIDE SEQUENCE [LARGE SCALE GENOMIC DNA]</scope>
    <source>
        <strain evidence="10 11">P</strain>
    </source>
</reference>
<keyword evidence="11" id="KW-1185">Reference proteome</keyword>
<evidence type="ECO:0000256" key="7">
    <source>
        <dbReference type="ARBA" id="ARBA00023136"/>
    </source>
</evidence>
<reference evidence="10 11" key="1">
    <citation type="submission" date="2019-02" db="EMBL/GenBank/DDBJ databases">
        <authorList>
            <person name="Fomenkov A."/>
            <person name="Dubinina G."/>
            <person name="Grabovich M."/>
            <person name="Vincze T."/>
            <person name="Roberts R.J."/>
        </authorList>
    </citation>
    <scope>NUCLEOTIDE SEQUENCE [LARGE SCALE GENOMIC DNA]</scope>
    <source>
        <strain evidence="10 11">P</strain>
    </source>
</reference>
<name>A0A5C1Q950_9SPIO</name>
<feature type="transmembrane region" description="Helical" evidence="8">
    <location>
        <begin position="168"/>
        <end position="191"/>
    </location>
</feature>
<evidence type="ECO:0000256" key="2">
    <source>
        <dbReference type="ARBA" id="ARBA00022448"/>
    </source>
</evidence>
<dbReference type="Pfam" id="PF02508">
    <property type="entry name" value="Rnf-Nqr"/>
    <property type="match status" value="1"/>
</dbReference>
<evidence type="ECO:0000256" key="6">
    <source>
        <dbReference type="ARBA" id="ARBA00022989"/>
    </source>
</evidence>
<comment type="similarity">
    <text evidence="8">Belongs to the NqrDE/RnfAE family.</text>
</comment>
<dbReference type="PANTHER" id="PTHR30586:SF0">
    <property type="entry name" value="ION-TRANSLOCATING OXIDOREDUCTASE COMPLEX SUBUNIT E"/>
    <property type="match status" value="1"/>
</dbReference>
<comment type="function">
    <text evidence="8">Part of a membrane-bound complex that couples electron transfer with translocation of ions across the membrane.</text>
</comment>
<keyword evidence="3 8" id="KW-0812">Transmembrane</keyword>
<dbReference type="OrthoDB" id="9790976at2"/>